<organism evidence="3 4">
    <name type="scientific">Paraoerskovia sediminicola</name>
    <dbReference type="NCBI Taxonomy" id="1138587"/>
    <lineage>
        <taxon>Bacteria</taxon>
        <taxon>Bacillati</taxon>
        <taxon>Actinomycetota</taxon>
        <taxon>Actinomycetes</taxon>
        <taxon>Micrococcales</taxon>
        <taxon>Cellulomonadaceae</taxon>
        <taxon>Paraoerskovia</taxon>
    </lineage>
</organism>
<evidence type="ECO:0000259" key="2">
    <source>
        <dbReference type="Pfam" id="PF13460"/>
    </source>
</evidence>
<evidence type="ECO:0000313" key="4">
    <source>
        <dbReference type="Proteomes" id="UP001321475"/>
    </source>
</evidence>
<name>A0ABM8G1P5_9CELL</name>
<dbReference type="InterPro" id="IPR051606">
    <property type="entry name" value="Polyketide_Oxido-like"/>
</dbReference>
<protein>
    <recommendedName>
        <fullName evidence="2">NAD(P)-binding domain-containing protein</fullName>
    </recommendedName>
</protein>
<accession>A0ABM8G1P5</accession>
<dbReference type="InterPro" id="IPR016040">
    <property type="entry name" value="NAD(P)-bd_dom"/>
</dbReference>
<dbReference type="PANTHER" id="PTHR43355:SF2">
    <property type="entry name" value="FLAVIN REDUCTASE (NADPH)"/>
    <property type="match status" value="1"/>
</dbReference>
<reference evidence="4" key="1">
    <citation type="journal article" date="2019" name="Int. J. Syst. Evol. Microbiol.">
        <title>The Global Catalogue of Microorganisms (GCM) 10K type strain sequencing project: providing services to taxonomists for standard genome sequencing and annotation.</title>
        <authorList>
            <consortium name="The Broad Institute Genomics Platform"/>
            <consortium name="The Broad Institute Genome Sequencing Center for Infectious Disease"/>
            <person name="Wu L."/>
            <person name="Ma J."/>
        </authorList>
    </citation>
    <scope>NUCLEOTIDE SEQUENCE [LARGE SCALE GENOMIC DNA]</scope>
    <source>
        <strain evidence="4">NBRC 108565</strain>
    </source>
</reference>
<feature type="compositionally biased region" description="Low complexity" evidence="1">
    <location>
        <begin position="1"/>
        <end position="14"/>
    </location>
</feature>
<dbReference type="Pfam" id="PF13460">
    <property type="entry name" value="NAD_binding_10"/>
    <property type="match status" value="1"/>
</dbReference>
<keyword evidence="4" id="KW-1185">Reference proteome</keyword>
<feature type="domain" description="NAD(P)-binding" evidence="2">
    <location>
        <begin position="34"/>
        <end position="230"/>
    </location>
</feature>
<dbReference type="PANTHER" id="PTHR43355">
    <property type="entry name" value="FLAVIN REDUCTASE (NADPH)"/>
    <property type="match status" value="1"/>
</dbReference>
<dbReference type="RefSeq" id="WP_286218997.1">
    <property type="nucleotide sequence ID" value="NZ_AP027729.1"/>
</dbReference>
<dbReference type="SUPFAM" id="SSF51735">
    <property type="entry name" value="NAD(P)-binding Rossmann-fold domains"/>
    <property type="match status" value="1"/>
</dbReference>
<sequence>MHGNSNSNSNSNSNDATSTHGDLRGAVRRLCVVGASGKLGRYMVEHALDAGYEVVGVCREKSVHKLADLADRITIHPGQTDDPTVIARAVAGCDAVLTVLVPWGVHDYASGTADAVIEHADAGARLVFSCGWHISKDGKDRYSRRFLAGVWVAARLARLARVVDIDDQVRACRRVFTSDTRWTVVRGSDLEEGESEGLPVWSRHVGDPVLASNLVRRTDFALFMVAAASDDSLVHEAPAIVGRRSVSARAHAATPTAGSPSA</sequence>
<dbReference type="Gene3D" id="3.40.50.720">
    <property type="entry name" value="NAD(P)-binding Rossmann-like Domain"/>
    <property type="match status" value="1"/>
</dbReference>
<evidence type="ECO:0000313" key="3">
    <source>
        <dbReference type="EMBL" id="BDZ41925.1"/>
    </source>
</evidence>
<evidence type="ECO:0000256" key="1">
    <source>
        <dbReference type="SAM" id="MobiDB-lite"/>
    </source>
</evidence>
<proteinExistence type="predicted"/>
<feature type="region of interest" description="Disordered" evidence="1">
    <location>
        <begin position="1"/>
        <end position="21"/>
    </location>
</feature>
<dbReference type="Proteomes" id="UP001321475">
    <property type="component" value="Chromosome"/>
</dbReference>
<dbReference type="EMBL" id="AP027729">
    <property type="protein sequence ID" value="BDZ41925.1"/>
    <property type="molecule type" value="Genomic_DNA"/>
</dbReference>
<dbReference type="InterPro" id="IPR036291">
    <property type="entry name" value="NAD(P)-bd_dom_sf"/>
</dbReference>
<gene>
    <name evidence="3" type="ORF">GCM10025865_12240</name>
</gene>